<protein>
    <submittedName>
        <fullName evidence="2">Uncharacterized protein</fullName>
    </submittedName>
</protein>
<dbReference type="AlphaFoldDB" id="A0A1D3D2L2"/>
<evidence type="ECO:0000313" key="3">
    <source>
        <dbReference type="Proteomes" id="UP000095192"/>
    </source>
</evidence>
<dbReference type="Proteomes" id="UP000095192">
    <property type="component" value="Unassembled WGS sequence"/>
</dbReference>
<accession>A0A1D3D2L2</accession>
<evidence type="ECO:0000256" key="1">
    <source>
        <dbReference type="SAM" id="SignalP"/>
    </source>
</evidence>
<feature type="chain" id="PRO_5008914098" evidence="1">
    <location>
        <begin position="18"/>
        <end position="485"/>
    </location>
</feature>
<feature type="signal peptide" evidence="1">
    <location>
        <begin position="1"/>
        <end position="17"/>
    </location>
</feature>
<keyword evidence="1" id="KW-0732">Signal</keyword>
<comment type="caution">
    <text evidence="2">The sequence shown here is derived from an EMBL/GenBank/DDBJ whole genome shotgun (WGS) entry which is preliminary data.</text>
</comment>
<name>A0A1D3D2L2_9EIME</name>
<reference evidence="2 3" key="1">
    <citation type="journal article" date="2016" name="BMC Genomics">
        <title>Comparative genomics reveals Cyclospora cayetanensis possesses coccidia-like metabolism and invasion components but unique surface antigens.</title>
        <authorList>
            <person name="Liu S."/>
            <person name="Wang L."/>
            <person name="Zheng H."/>
            <person name="Xu Z."/>
            <person name="Roellig D.M."/>
            <person name="Li N."/>
            <person name="Frace M.A."/>
            <person name="Tang K."/>
            <person name="Arrowood M.J."/>
            <person name="Moss D.M."/>
            <person name="Zhang L."/>
            <person name="Feng Y."/>
            <person name="Xiao L."/>
        </authorList>
    </citation>
    <scope>NUCLEOTIDE SEQUENCE [LARGE SCALE GENOMIC DNA]</scope>
    <source>
        <strain evidence="2 3">CHN_HEN01</strain>
    </source>
</reference>
<evidence type="ECO:0000313" key="2">
    <source>
        <dbReference type="EMBL" id="OEH77680.1"/>
    </source>
</evidence>
<dbReference type="EMBL" id="JROU02001010">
    <property type="protein sequence ID" value="OEH77680.1"/>
    <property type="molecule type" value="Genomic_DNA"/>
</dbReference>
<organism evidence="2 3">
    <name type="scientific">Cyclospora cayetanensis</name>
    <dbReference type="NCBI Taxonomy" id="88456"/>
    <lineage>
        <taxon>Eukaryota</taxon>
        <taxon>Sar</taxon>
        <taxon>Alveolata</taxon>
        <taxon>Apicomplexa</taxon>
        <taxon>Conoidasida</taxon>
        <taxon>Coccidia</taxon>
        <taxon>Eucoccidiorida</taxon>
        <taxon>Eimeriorina</taxon>
        <taxon>Eimeriidae</taxon>
        <taxon>Cyclospora</taxon>
    </lineage>
</organism>
<dbReference type="InParanoid" id="A0A1D3D2L2"/>
<proteinExistence type="predicted"/>
<dbReference type="VEuPathDB" id="ToxoDB:cyc_08031"/>
<dbReference type="VEuPathDB" id="ToxoDB:LOC34623855"/>
<gene>
    <name evidence="2" type="ORF">cyc_08031</name>
</gene>
<sequence length="485" mass="52917">MTMAPAVSRLILQYSWAVACLPNIPQHGAVFYTNATDEASAGRILARSLISAPLDKAHGDQSQWIYFDDLTTVDQADLMLLTSGPVNGTSAPPQNNLPLPLDLLSAHIDDASKGQRSADTYSLHSPWLERRSDEAMGTSSVHEAFIPPIMETEEEYGGALKRADNTAPSLPLFVDSGLMPPEAFQSTGQLSHQAFVVESESKETATSQAMEEQSQREVGYIVGSAYSGPEFRLQETPAFEKPPVFAMQNITLLPDQYRKPIAAALRSFTARMQEAAVEYCKKNHLNCTQEEALHTAISVAIRTSPVASMFRQISASLSALECTQHFTLRQPYNLDGDYTVVSSSGGVLEFEKKVSNDSLQPIASSWKLYLYQPASHPDVKGPLKSAVVACSPLPVTDATTGPIAYMQEAALASLTSTDRDMSQCRSAATFAFPQCLLNGLGHWRFTELRSGTSDENTNDFPAIVSVSEQPLQFELKLLLIMLGFH</sequence>
<keyword evidence="3" id="KW-1185">Reference proteome</keyword>